<gene>
    <name evidence="3" type="ORF">SY89_03240</name>
</gene>
<reference evidence="4" key="1">
    <citation type="submission" date="2013-11" db="EMBL/GenBank/DDBJ databases">
        <authorList>
            <person name="Hoang H.T."/>
            <person name="Killian M.L."/>
            <person name="Madson D.M."/>
            <person name="Arruda P.H.E."/>
            <person name="Sun D."/>
            <person name="Schwartz K.J."/>
            <person name="Yoon K."/>
        </authorList>
    </citation>
    <scope>NUCLEOTIDE SEQUENCE [LARGE SCALE GENOMIC DNA]</scope>
    <source>
        <strain evidence="4">CDK2</strain>
    </source>
</reference>
<dbReference type="RefSeq" id="WP_054584813.1">
    <property type="nucleotide sequence ID" value="NZ_LGUC01000002.1"/>
</dbReference>
<feature type="domain" description="DUF8073" evidence="2">
    <location>
        <begin position="9"/>
        <end position="64"/>
    </location>
</feature>
<dbReference type="InterPro" id="IPR058386">
    <property type="entry name" value="DUF8073"/>
</dbReference>
<keyword evidence="1" id="KW-0472">Membrane</keyword>
<evidence type="ECO:0000313" key="4">
    <source>
        <dbReference type="Proteomes" id="UP000050535"/>
    </source>
</evidence>
<dbReference type="Proteomes" id="UP000050535">
    <property type="component" value="Unassembled WGS sequence"/>
</dbReference>
<accession>A0A0P7H6K3</accession>
<sequence length="64" mass="6630">MTGYGASTDAATWIAVLVAVVIAFLVGVGLLQFSLTGNVGDLARNLSIGALLALFGAGFHRKWH</sequence>
<evidence type="ECO:0000259" key="2">
    <source>
        <dbReference type="Pfam" id="PF26274"/>
    </source>
</evidence>
<proteinExistence type="predicted"/>
<keyword evidence="1" id="KW-1133">Transmembrane helix</keyword>
<evidence type="ECO:0000256" key="1">
    <source>
        <dbReference type="SAM" id="Phobius"/>
    </source>
</evidence>
<dbReference type="STRING" id="699431.SY89_03240"/>
<dbReference type="EMBL" id="LGUC01000002">
    <property type="protein sequence ID" value="KPN29006.1"/>
    <property type="molecule type" value="Genomic_DNA"/>
</dbReference>
<name>A0A0P7H6K3_9EURY</name>
<dbReference type="OrthoDB" id="379793at2157"/>
<feature type="transmembrane region" description="Helical" evidence="1">
    <location>
        <begin position="12"/>
        <end position="36"/>
    </location>
</feature>
<organism evidence="3 4">
    <name type="scientific">Halolamina pelagica</name>
    <dbReference type="NCBI Taxonomy" id="699431"/>
    <lineage>
        <taxon>Archaea</taxon>
        <taxon>Methanobacteriati</taxon>
        <taxon>Methanobacteriota</taxon>
        <taxon>Stenosarchaea group</taxon>
        <taxon>Halobacteria</taxon>
        <taxon>Halobacteriales</taxon>
        <taxon>Haloferacaceae</taxon>
    </lineage>
</organism>
<comment type="caution">
    <text evidence="3">The sequence shown here is derived from an EMBL/GenBank/DDBJ whole genome shotgun (WGS) entry which is preliminary data.</text>
</comment>
<dbReference type="Pfam" id="PF26274">
    <property type="entry name" value="DUF8073"/>
    <property type="match status" value="1"/>
</dbReference>
<keyword evidence="4" id="KW-1185">Reference proteome</keyword>
<evidence type="ECO:0000313" key="3">
    <source>
        <dbReference type="EMBL" id="KPN29006.1"/>
    </source>
</evidence>
<dbReference type="AlphaFoldDB" id="A0A0P7H6K3"/>
<protein>
    <recommendedName>
        <fullName evidence="2">DUF8073 domain-containing protein</fullName>
    </recommendedName>
</protein>
<keyword evidence="1" id="KW-0812">Transmembrane</keyword>